<evidence type="ECO:0000256" key="2">
    <source>
        <dbReference type="ARBA" id="ARBA00011073"/>
    </source>
</evidence>
<sequence length="596" mass="63078">MNRYILIAWLMLAACFGGAQMTSAEQPYSEIIVNIENGVAQDAIQKIAGMYGISLEYNSIFSKEEGVMRFPVPAGKTGAALTQFLQLLTDDALIEYAEPNYLYEAYGKPNDPMYDKQWNMQMIQIEDAWKHAEGDGAVVAVIDTGVASEDYKDSKGQYHRVPDLAQTKFVKGYDFVDDDEHANDDNGHGTHVAGTIAQSTNNKIGVVGVAPKAKIMPLRVLNKQGYGNIADIAEAIRFAADHGANVINMSLGGGGESKLMKDAVAYAHKKGVTVVCAAGNERRSGVSYPAAYPFAIGVSSVGPTGELAPYSNYGSGTDIAAPGGDTSANREHGILQNTIGRMKPTEDSYEFFQGTSMASPHVAGVAALIVSAGVKDPDVVEKILLSSATKKDNVSKYGAGILNAAASVKAAISETGANAALASGSDATIFGIKNSILYFLAGVGFAIYYFKLAKRSDGYGPLFSFLFSLAMFLASSGVFFVEMLNIPGMPRSVLHLLSSPLPHLDQALLGSFTTILNPLLHSALIPIALVVAFHHTKFAKAIAVGVAVGMAAHLAVDVFSLANVSFIPGSFLLDKAWLLINAAICFVMAVLTGKAS</sequence>
<proteinExistence type="inferred from homology"/>
<evidence type="ECO:0000256" key="9">
    <source>
        <dbReference type="SAM" id="Phobius"/>
    </source>
</evidence>
<dbReference type="InterPro" id="IPR036852">
    <property type="entry name" value="Peptidase_S8/S53_dom_sf"/>
</dbReference>
<evidence type="ECO:0000259" key="12">
    <source>
        <dbReference type="Pfam" id="PF19366"/>
    </source>
</evidence>
<dbReference type="GO" id="GO:0006508">
    <property type="term" value="P:proteolysis"/>
    <property type="evidence" value="ECO:0007669"/>
    <property type="project" value="UniProtKB-KW"/>
</dbReference>
<dbReference type="InterPro" id="IPR015500">
    <property type="entry name" value="Peptidase_S8_subtilisin-rel"/>
</dbReference>
<dbReference type="InterPro" id="IPR034084">
    <property type="entry name" value="Thermitase-like_dom"/>
</dbReference>
<dbReference type="PROSITE" id="PS00138">
    <property type="entry name" value="SUBTILASE_SER"/>
    <property type="match status" value="1"/>
</dbReference>
<dbReference type="GO" id="GO:0005576">
    <property type="term" value="C:extracellular region"/>
    <property type="evidence" value="ECO:0007669"/>
    <property type="project" value="UniProtKB-SubCell"/>
</dbReference>
<evidence type="ECO:0000256" key="8">
    <source>
        <dbReference type="RuleBase" id="RU003355"/>
    </source>
</evidence>
<feature type="chain" id="PRO_5006631552" evidence="10">
    <location>
        <begin position="20"/>
        <end position="596"/>
    </location>
</feature>
<evidence type="ECO:0000313" key="14">
    <source>
        <dbReference type="Proteomes" id="UP000030700"/>
    </source>
</evidence>
<dbReference type="InterPro" id="IPR023827">
    <property type="entry name" value="Peptidase_S8_Asp-AS"/>
</dbReference>
<dbReference type="InterPro" id="IPR017295">
    <property type="entry name" value="Pept_S8A_subtilisin_cyanobac-1"/>
</dbReference>
<feature type="domain" description="Peptidase S8/S53" evidence="11">
    <location>
        <begin position="134"/>
        <end position="399"/>
    </location>
</feature>
<evidence type="ECO:0000256" key="6">
    <source>
        <dbReference type="ARBA" id="ARBA00022825"/>
    </source>
</evidence>
<feature type="active site" description="Charge relay system" evidence="7">
    <location>
        <position position="143"/>
    </location>
</feature>
<dbReference type="SUPFAM" id="SSF52743">
    <property type="entry name" value="Subtilisin-like"/>
    <property type="match status" value="1"/>
</dbReference>
<gene>
    <name evidence="13" type="ORF">U14_01871</name>
</gene>
<feature type="transmembrane region" description="Helical" evidence="9">
    <location>
        <begin position="538"/>
        <end position="556"/>
    </location>
</feature>
<evidence type="ECO:0000256" key="10">
    <source>
        <dbReference type="SAM" id="SignalP"/>
    </source>
</evidence>
<reference evidence="13" key="1">
    <citation type="journal article" date="2015" name="PeerJ">
        <title>First genomic representation of candidate bacterial phylum KSB3 points to enhanced environmental sensing as a trigger of wastewater bulking.</title>
        <authorList>
            <person name="Sekiguchi Y."/>
            <person name="Ohashi A."/>
            <person name="Parks D.H."/>
            <person name="Yamauchi T."/>
            <person name="Tyson G.W."/>
            <person name="Hugenholtz P."/>
        </authorList>
    </citation>
    <scope>NUCLEOTIDE SEQUENCE [LARGE SCALE GENOMIC DNA]</scope>
</reference>
<keyword evidence="3" id="KW-0964">Secreted</keyword>
<feature type="signal peptide" evidence="10">
    <location>
        <begin position="1"/>
        <end position="19"/>
    </location>
</feature>
<dbReference type="GO" id="GO:0004252">
    <property type="term" value="F:serine-type endopeptidase activity"/>
    <property type="evidence" value="ECO:0007669"/>
    <property type="project" value="UniProtKB-UniRule"/>
</dbReference>
<dbReference type="HOGENOM" id="CLU_011263_15_4_0"/>
<organism evidence="13">
    <name type="scientific">Candidatus Moduliflexus flocculans</name>
    <dbReference type="NCBI Taxonomy" id="1499966"/>
    <lineage>
        <taxon>Bacteria</taxon>
        <taxon>Candidatus Moduliflexota</taxon>
        <taxon>Candidatus Moduliflexia</taxon>
        <taxon>Candidatus Moduliflexales</taxon>
        <taxon>Candidatus Moduliflexaceae</taxon>
    </lineage>
</organism>
<dbReference type="InterPro" id="IPR045986">
    <property type="entry name" value="DUF5942"/>
</dbReference>
<dbReference type="PRINTS" id="PR00723">
    <property type="entry name" value="SUBTILISIN"/>
</dbReference>
<evidence type="ECO:0000259" key="11">
    <source>
        <dbReference type="Pfam" id="PF00082"/>
    </source>
</evidence>
<comment type="similarity">
    <text evidence="2 7 8">Belongs to the peptidase S8 family.</text>
</comment>
<evidence type="ECO:0000256" key="5">
    <source>
        <dbReference type="ARBA" id="ARBA00022801"/>
    </source>
</evidence>
<evidence type="ECO:0000256" key="4">
    <source>
        <dbReference type="ARBA" id="ARBA00022670"/>
    </source>
</evidence>
<dbReference type="PROSITE" id="PS51257">
    <property type="entry name" value="PROKAR_LIPOPROTEIN"/>
    <property type="match status" value="1"/>
</dbReference>
<keyword evidence="5 7" id="KW-0378">Hydrolase</keyword>
<dbReference type="InterPro" id="IPR050131">
    <property type="entry name" value="Peptidase_S8_subtilisin-like"/>
</dbReference>
<dbReference type="PROSITE" id="PS51892">
    <property type="entry name" value="SUBTILASE"/>
    <property type="match status" value="1"/>
</dbReference>
<keyword evidence="9" id="KW-0812">Transmembrane</keyword>
<feature type="active site" description="Charge relay system" evidence="7">
    <location>
        <position position="356"/>
    </location>
</feature>
<keyword evidence="14" id="KW-1185">Reference proteome</keyword>
<keyword evidence="6 7" id="KW-0720">Serine protease</keyword>
<dbReference type="EMBL" id="DF820456">
    <property type="protein sequence ID" value="GAK50638.1"/>
    <property type="molecule type" value="Genomic_DNA"/>
</dbReference>
<keyword evidence="10" id="KW-0732">Signal</keyword>
<evidence type="ECO:0000256" key="1">
    <source>
        <dbReference type="ARBA" id="ARBA00004613"/>
    </source>
</evidence>
<dbReference type="InterPro" id="IPR023828">
    <property type="entry name" value="Peptidase_S8_Ser-AS"/>
</dbReference>
<dbReference type="Proteomes" id="UP000030700">
    <property type="component" value="Unassembled WGS sequence"/>
</dbReference>
<dbReference type="PANTHER" id="PTHR43806">
    <property type="entry name" value="PEPTIDASE S8"/>
    <property type="match status" value="1"/>
</dbReference>
<dbReference type="InterPro" id="IPR000209">
    <property type="entry name" value="Peptidase_S8/S53_dom"/>
</dbReference>
<dbReference type="PROSITE" id="PS00136">
    <property type="entry name" value="SUBTILASE_ASP"/>
    <property type="match status" value="1"/>
</dbReference>
<dbReference type="STRING" id="1499966.U14_01871"/>
<feature type="transmembrane region" description="Helical" evidence="9">
    <location>
        <begin position="462"/>
        <end position="486"/>
    </location>
</feature>
<dbReference type="PANTHER" id="PTHR43806:SF11">
    <property type="entry name" value="CEREVISIN-RELATED"/>
    <property type="match status" value="1"/>
</dbReference>
<dbReference type="PIRSF" id="PIRSF037851">
    <property type="entry name" value="Subtilisin_cyano"/>
    <property type="match status" value="1"/>
</dbReference>
<feature type="domain" description="DUF5942" evidence="12">
    <location>
        <begin position="459"/>
        <end position="594"/>
    </location>
</feature>
<feature type="transmembrane region" description="Helical" evidence="9">
    <location>
        <begin position="576"/>
        <end position="593"/>
    </location>
</feature>
<name>A0A0S6VZJ3_9BACT</name>
<feature type="active site" description="Charge relay system" evidence="7">
    <location>
        <position position="188"/>
    </location>
</feature>
<dbReference type="AlphaFoldDB" id="A0A0S6VZJ3"/>
<dbReference type="CDD" id="cd07484">
    <property type="entry name" value="Peptidases_S8_Thermitase_like"/>
    <property type="match status" value="1"/>
</dbReference>
<keyword evidence="4 7" id="KW-0645">Protease</keyword>
<dbReference type="Pfam" id="PF19366">
    <property type="entry name" value="DUF5942"/>
    <property type="match status" value="1"/>
</dbReference>
<evidence type="ECO:0000256" key="7">
    <source>
        <dbReference type="PROSITE-ProRule" id="PRU01240"/>
    </source>
</evidence>
<evidence type="ECO:0000256" key="3">
    <source>
        <dbReference type="ARBA" id="ARBA00022525"/>
    </source>
</evidence>
<accession>A0A0S6VZJ3</accession>
<dbReference type="Gene3D" id="3.40.50.200">
    <property type="entry name" value="Peptidase S8/S53 domain"/>
    <property type="match status" value="1"/>
</dbReference>
<dbReference type="Pfam" id="PF00082">
    <property type="entry name" value="Peptidase_S8"/>
    <property type="match status" value="1"/>
</dbReference>
<comment type="subcellular location">
    <subcellularLocation>
        <location evidence="1">Secreted</location>
    </subcellularLocation>
</comment>
<protein>
    <submittedName>
        <fullName evidence="13">Peptidase, S8A (Subtilisin) family</fullName>
    </submittedName>
</protein>
<evidence type="ECO:0000313" key="13">
    <source>
        <dbReference type="EMBL" id="GAK50638.1"/>
    </source>
</evidence>
<feature type="transmembrane region" description="Helical" evidence="9">
    <location>
        <begin position="430"/>
        <end position="450"/>
    </location>
</feature>
<feature type="transmembrane region" description="Helical" evidence="9">
    <location>
        <begin position="506"/>
        <end position="531"/>
    </location>
</feature>
<keyword evidence="9" id="KW-0472">Membrane</keyword>
<keyword evidence="9" id="KW-1133">Transmembrane helix</keyword>